<name>A0ABR1PT04_9PEZI</name>
<dbReference type="GeneID" id="92083726"/>
<organism evidence="1 2">
    <name type="scientific">Apiospora aurea</name>
    <dbReference type="NCBI Taxonomy" id="335848"/>
    <lineage>
        <taxon>Eukaryota</taxon>
        <taxon>Fungi</taxon>
        <taxon>Dikarya</taxon>
        <taxon>Ascomycota</taxon>
        <taxon>Pezizomycotina</taxon>
        <taxon>Sordariomycetes</taxon>
        <taxon>Xylariomycetidae</taxon>
        <taxon>Amphisphaeriales</taxon>
        <taxon>Apiosporaceae</taxon>
        <taxon>Apiospora</taxon>
    </lineage>
</organism>
<comment type="caution">
    <text evidence="1">The sequence shown here is derived from an EMBL/GenBank/DDBJ whole genome shotgun (WGS) entry which is preliminary data.</text>
</comment>
<dbReference type="Proteomes" id="UP001391051">
    <property type="component" value="Unassembled WGS sequence"/>
</dbReference>
<dbReference type="RefSeq" id="XP_066692902.1">
    <property type="nucleotide sequence ID" value="XM_066850664.1"/>
</dbReference>
<accession>A0ABR1PT04</accession>
<evidence type="ECO:0000313" key="1">
    <source>
        <dbReference type="EMBL" id="KAK7937574.1"/>
    </source>
</evidence>
<dbReference type="EMBL" id="JAQQWE010000010">
    <property type="protein sequence ID" value="KAK7937574.1"/>
    <property type="molecule type" value="Genomic_DNA"/>
</dbReference>
<sequence>MLFFSLLVLQLSHFFHHHYEIQFPTPASIFAELRDNVLWLKKELAVADTILSTLQATGPRAVRLECVAYIYQYVRELADTVEWLANKVKSLHKAVLKAGIVYIGRLLITALHLGLTGSARKSPNGKTETAFSLLLLSRPLGGGAPTTFV</sequence>
<evidence type="ECO:0000313" key="2">
    <source>
        <dbReference type="Proteomes" id="UP001391051"/>
    </source>
</evidence>
<protein>
    <submittedName>
        <fullName evidence="1">Uncharacterized protein</fullName>
    </submittedName>
</protein>
<keyword evidence="2" id="KW-1185">Reference proteome</keyword>
<reference evidence="1 2" key="1">
    <citation type="submission" date="2023-01" db="EMBL/GenBank/DDBJ databases">
        <title>Analysis of 21 Apiospora genomes using comparative genomics revels a genus with tremendous synthesis potential of carbohydrate active enzymes and secondary metabolites.</title>
        <authorList>
            <person name="Sorensen T."/>
        </authorList>
    </citation>
    <scope>NUCLEOTIDE SEQUENCE [LARGE SCALE GENOMIC DNA]</scope>
    <source>
        <strain evidence="1 2">CBS 24483</strain>
    </source>
</reference>
<gene>
    <name evidence="1" type="ORF">PG986_014442</name>
</gene>
<proteinExistence type="predicted"/>